<keyword evidence="3 5" id="KW-0472">Membrane</keyword>
<protein>
    <recommendedName>
        <fullName evidence="5 6">Cell division protein FtsA</fullName>
    </recommendedName>
</protein>
<dbReference type="SMART" id="SM00842">
    <property type="entry name" value="FtsA"/>
    <property type="match status" value="1"/>
</dbReference>
<evidence type="ECO:0000313" key="10">
    <source>
        <dbReference type="Proteomes" id="UP000269301"/>
    </source>
</evidence>
<dbReference type="CDD" id="cd24048">
    <property type="entry name" value="ASKHA_NBD_FtsA"/>
    <property type="match status" value="1"/>
</dbReference>
<organism evidence="9 10">
    <name type="scientific">Oceanobacillus halophilus</name>
    <dbReference type="NCBI Taxonomy" id="930130"/>
    <lineage>
        <taxon>Bacteria</taxon>
        <taxon>Bacillati</taxon>
        <taxon>Bacillota</taxon>
        <taxon>Bacilli</taxon>
        <taxon>Bacillales</taxon>
        <taxon>Bacillaceae</taxon>
        <taxon>Oceanobacillus</taxon>
    </lineage>
</organism>
<dbReference type="Proteomes" id="UP000269301">
    <property type="component" value="Unassembled WGS sequence"/>
</dbReference>
<comment type="similarity">
    <text evidence="5 6">Belongs to the FtsA/MreB family.</text>
</comment>
<dbReference type="GO" id="GO:0043093">
    <property type="term" value="P:FtsZ-dependent cytokinesis"/>
    <property type="evidence" value="ECO:0007669"/>
    <property type="project" value="UniProtKB-UniRule"/>
</dbReference>
<dbReference type="Pfam" id="PF14450">
    <property type="entry name" value="FtsA"/>
    <property type="match status" value="2"/>
</dbReference>
<keyword evidence="4 5" id="KW-0131">Cell cycle</keyword>
<dbReference type="InterPro" id="IPR003494">
    <property type="entry name" value="SHS2_FtsA"/>
</dbReference>
<dbReference type="RefSeq" id="WP_121202481.1">
    <property type="nucleotide sequence ID" value="NZ_RBZP01000001.1"/>
</dbReference>
<comment type="subcellular location">
    <subcellularLocation>
        <location evidence="5">Cell membrane</location>
        <topology evidence="5">Peripheral membrane protein</topology>
        <orientation evidence="5">Cytoplasmic side</orientation>
    </subcellularLocation>
    <text evidence="5">Localizes to the Z ring in an FtsZ-dependent manner. Targeted to the membrane through a conserved C-terminal amphipathic helix.</text>
</comment>
<dbReference type="GO" id="GO:0009898">
    <property type="term" value="C:cytoplasmic side of plasma membrane"/>
    <property type="evidence" value="ECO:0007669"/>
    <property type="project" value="UniProtKB-UniRule"/>
</dbReference>
<evidence type="ECO:0000313" key="9">
    <source>
        <dbReference type="EMBL" id="RKQ37401.1"/>
    </source>
</evidence>
<dbReference type="AlphaFoldDB" id="A0A495ABJ8"/>
<dbReference type="InterPro" id="IPR050696">
    <property type="entry name" value="FtsA/MreB"/>
</dbReference>
<proteinExistence type="inferred from homology"/>
<dbReference type="GO" id="GO:0032153">
    <property type="term" value="C:cell division site"/>
    <property type="evidence" value="ECO:0007669"/>
    <property type="project" value="UniProtKB-UniRule"/>
</dbReference>
<dbReference type="FunFam" id="3.30.1490.110:FF:000003">
    <property type="entry name" value="Cell division protein FtsA"/>
    <property type="match status" value="1"/>
</dbReference>
<dbReference type="HAMAP" id="MF_02033">
    <property type="entry name" value="FtsA"/>
    <property type="match status" value="1"/>
</dbReference>
<dbReference type="SUPFAM" id="SSF53067">
    <property type="entry name" value="Actin-like ATPase domain"/>
    <property type="match status" value="2"/>
</dbReference>
<evidence type="ECO:0000256" key="1">
    <source>
        <dbReference type="ARBA" id="ARBA00022475"/>
    </source>
</evidence>
<dbReference type="Pfam" id="PF02491">
    <property type="entry name" value="SHS2_FTSA"/>
    <property type="match status" value="1"/>
</dbReference>
<keyword evidence="10" id="KW-1185">Reference proteome</keyword>
<feature type="region of interest" description="Disordered" evidence="7">
    <location>
        <begin position="386"/>
        <end position="419"/>
    </location>
</feature>
<evidence type="ECO:0000259" key="8">
    <source>
        <dbReference type="SMART" id="SM00842"/>
    </source>
</evidence>
<dbReference type="Gene3D" id="3.30.1490.110">
    <property type="match status" value="1"/>
</dbReference>
<dbReference type="PANTHER" id="PTHR32432">
    <property type="entry name" value="CELL DIVISION PROTEIN FTSA-RELATED"/>
    <property type="match status" value="1"/>
</dbReference>
<evidence type="ECO:0000256" key="2">
    <source>
        <dbReference type="ARBA" id="ARBA00022618"/>
    </source>
</evidence>
<dbReference type="PANTHER" id="PTHR32432:SF4">
    <property type="entry name" value="CELL DIVISION PROTEIN FTSA"/>
    <property type="match status" value="1"/>
</dbReference>
<sequence length="427" mass="46979">MNNSEILVSLDIGTSKIKVIIGEVLNDSLNIIGVGTAKSNGMKKGAIVDIDQTVQSIRNAVEQAERMVGMHIERVVVGINGSHIELQPCHGVVAVQSENREISDEDIRRVIDGAQVVSIPPEREIIDVIPKQFIVDGLDEISDPRGMIGVRLEMEGTIITCSKTVLHNILKCVERANLEIADICLQPLATGTIALSPDEKNMGVALIEVGGGCSTISVFENDHLQGTSVVNLGGNNITKDLSIGLRTSTEEAEDVKLNYGHAFYDDAQEEETFEVSIIGSNNRETFNQLDISDMIEARLEEIYAFAEREIRKMGYQELPGGYVLTGGTMAMPGVLELAQDLFRSNVRIAIPDYIGVREPQFTAGVGILQFAHRNARIQGKELYPAVRAETNEPKPKRNPKQINSEEPKEKKKKEPGKVGNLFKWFFD</sequence>
<evidence type="ECO:0000256" key="7">
    <source>
        <dbReference type="SAM" id="MobiDB-lite"/>
    </source>
</evidence>
<comment type="function">
    <text evidence="5 6">Cell division protein that is involved in the assembly of the Z ring. May serve as a membrane anchor for the Z ring.</text>
</comment>
<evidence type="ECO:0000256" key="4">
    <source>
        <dbReference type="ARBA" id="ARBA00023306"/>
    </source>
</evidence>
<dbReference type="InterPro" id="IPR020823">
    <property type="entry name" value="Cell_div_FtsA"/>
</dbReference>
<keyword evidence="2 5" id="KW-0132">Cell division</keyword>
<dbReference type="OrthoDB" id="9768127at2"/>
<evidence type="ECO:0000256" key="5">
    <source>
        <dbReference type="HAMAP-Rule" id="MF_02033"/>
    </source>
</evidence>
<dbReference type="InterPro" id="IPR043129">
    <property type="entry name" value="ATPase_NBD"/>
</dbReference>
<evidence type="ECO:0000256" key="6">
    <source>
        <dbReference type="PIRNR" id="PIRNR003101"/>
    </source>
</evidence>
<accession>A0A495ABJ8</accession>
<keyword evidence="1 5" id="KW-1003">Cell membrane</keyword>
<comment type="subunit">
    <text evidence="5">Self-interacts. Interacts with FtsZ.</text>
</comment>
<reference evidence="9 10" key="1">
    <citation type="journal article" date="2016" name="Int. J. Syst. Evol. Microbiol.">
        <title>Oceanobacillus halophilus sp. nov., a novel moderately halophilic bacterium from a hypersaline lake.</title>
        <authorList>
            <person name="Amoozegar M.A."/>
            <person name="Bagheri M."/>
            <person name="Makhdoumi A."/>
            <person name="Nikou M.M."/>
            <person name="Fazeli S.A.S."/>
            <person name="Schumann P."/>
            <person name="Sproer C."/>
            <person name="Sanchez-Porro C."/>
            <person name="Ventosa A."/>
        </authorList>
    </citation>
    <scope>NUCLEOTIDE SEQUENCE [LARGE SCALE GENOMIC DNA]</scope>
    <source>
        <strain evidence="9 10">DSM 23996</strain>
    </source>
</reference>
<evidence type="ECO:0000256" key="3">
    <source>
        <dbReference type="ARBA" id="ARBA00023136"/>
    </source>
</evidence>
<name>A0A495ABJ8_9BACI</name>
<comment type="caution">
    <text evidence="9">The sequence shown here is derived from an EMBL/GenBank/DDBJ whole genome shotgun (WGS) entry which is preliminary data.</text>
</comment>
<dbReference type="Gene3D" id="3.30.420.40">
    <property type="match status" value="2"/>
</dbReference>
<dbReference type="EMBL" id="RBZP01000001">
    <property type="protein sequence ID" value="RKQ37401.1"/>
    <property type="molecule type" value="Genomic_DNA"/>
</dbReference>
<dbReference type="PIRSF" id="PIRSF003101">
    <property type="entry name" value="FtsA"/>
    <property type="match status" value="1"/>
</dbReference>
<dbReference type="NCBIfam" id="TIGR01174">
    <property type="entry name" value="ftsA"/>
    <property type="match status" value="1"/>
</dbReference>
<feature type="domain" description="SHS2" evidence="8">
    <location>
        <begin position="7"/>
        <end position="194"/>
    </location>
</feature>
<gene>
    <name evidence="5 9" type="primary">ftsA</name>
    <name evidence="9" type="ORF">D8M06_00940</name>
</gene>